<dbReference type="InterPro" id="IPR021109">
    <property type="entry name" value="Peptidase_aspartic_dom_sf"/>
</dbReference>
<dbReference type="PROSITE" id="PS51767">
    <property type="entry name" value="PEPTIDASE_A1"/>
    <property type="match status" value="1"/>
</dbReference>
<dbReference type="PANTHER" id="PTHR47966:SF51">
    <property type="entry name" value="BETA-SITE APP-CLEAVING ENZYME, ISOFORM A-RELATED"/>
    <property type="match status" value="1"/>
</dbReference>
<feature type="chain" id="PRO_5007868575" evidence="4">
    <location>
        <begin position="19"/>
        <end position="658"/>
    </location>
</feature>
<feature type="signal peptide" evidence="4">
    <location>
        <begin position="1"/>
        <end position="18"/>
    </location>
</feature>
<dbReference type="InterPro" id="IPR033121">
    <property type="entry name" value="PEPTIDASE_A1"/>
</dbReference>
<feature type="compositionally biased region" description="Polar residues" evidence="2">
    <location>
        <begin position="611"/>
        <end position="643"/>
    </location>
</feature>
<evidence type="ECO:0000256" key="3">
    <source>
        <dbReference type="SAM" id="Phobius"/>
    </source>
</evidence>
<dbReference type="STRING" id="1314776.A0A165WK57"/>
<sequence>MFWLPWITILTGQLLVEGRLFTRDTVVGTLTVPLALDSNKRYLAQVTMGSIGTPQIFNFTLSTTMGYSIVAMSGCSNCLAQKEYNSSQSGSEKNLGSNQTLSVAGSFVTGTLIKEDCTLTEVNGSAWNYPNQTLLAVTSSNQTSQQFFSAEASGVFGLGITGPNLTFRDTLYGGFFSQNPDLNNFTFGMALNPSYSNEATAQNQSTLGGFLHWESPDSSAYTGPVTQVSVKNGSEVAGPGAPIQQTPLAAGGDWTIQLDGWSSQVNDSQIIHSAPNWATLDPYFPEIYLSKNEADLIYAAISGASASDQGMFTQWTIPCETQLTWTVNVQSTPFTVPSSTLVIQNGTSCVGAIVGWTSPNSTTYLLGSSFISAVYMFELFLLKSSSRELTEFLVLRIFSVGVPGDQPTTVGRAARSPLTLKTSNVGIMVGGAIGGTAVVALILFMSWFMFFKHGCKGPKGGSMSHIRDIDAFSIPQNEMVTPFTSSSLSFGSMYKQGVMNDKGENLVYLPPTPVSSNSVIYGQSSENDSVRLTNSAHTIQDSTRKGPRLTVANMNTDPSESFDIDGGDSLVAGTPRSTIETEWIVEPFYVPAQVTNDDQPQRKGPAPEAMESSSLRPATATPSTADQYTFNGHTESSPTQTLVQPIIGDPPARRQGKN</sequence>
<feature type="domain" description="Peptidase A1" evidence="5">
    <location>
        <begin position="42"/>
        <end position="390"/>
    </location>
</feature>
<dbReference type="GO" id="GO:0004190">
    <property type="term" value="F:aspartic-type endopeptidase activity"/>
    <property type="evidence" value="ECO:0007669"/>
    <property type="project" value="InterPro"/>
</dbReference>
<evidence type="ECO:0000256" key="2">
    <source>
        <dbReference type="SAM" id="MobiDB-lite"/>
    </source>
</evidence>
<keyword evidence="3" id="KW-0812">Transmembrane</keyword>
<dbReference type="GO" id="GO:0006508">
    <property type="term" value="P:proteolysis"/>
    <property type="evidence" value="ECO:0007669"/>
    <property type="project" value="UniProtKB-KW"/>
</dbReference>
<keyword evidence="7" id="KW-1185">Reference proteome</keyword>
<comment type="similarity">
    <text evidence="1">Belongs to the peptidase A1 family.</text>
</comment>
<keyword evidence="6" id="KW-0645">Protease</keyword>
<accession>A0A165WK57</accession>
<keyword evidence="4" id="KW-0732">Signal</keyword>
<dbReference type="InterPro" id="IPR001461">
    <property type="entry name" value="Aspartic_peptidase_A1"/>
</dbReference>
<dbReference type="Gene3D" id="2.40.70.10">
    <property type="entry name" value="Acid Proteases"/>
    <property type="match status" value="2"/>
</dbReference>
<evidence type="ECO:0000313" key="7">
    <source>
        <dbReference type="Proteomes" id="UP000076798"/>
    </source>
</evidence>
<dbReference type="Pfam" id="PF00026">
    <property type="entry name" value="Asp"/>
    <property type="match status" value="1"/>
</dbReference>
<keyword evidence="3" id="KW-1133">Transmembrane helix</keyword>
<proteinExistence type="inferred from homology"/>
<dbReference type="OrthoDB" id="2563011at2759"/>
<evidence type="ECO:0000313" key="6">
    <source>
        <dbReference type="EMBL" id="KZT31254.1"/>
    </source>
</evidence>
<name>A0A165WK57_9AGAM</name>
<dbReference type="Proteomes" id="UP000076798">
    <property type="component" value="Unassembled WGS sequence"/>
</dbReference>
<keyword evidence="3" id="KW-0472">Membrane</keyword>
<dbReference type="EMBL" id="KV428700">
    <property type="protein sequence ID" value="KZT31254.1"/>
    <property type="molecule type" value="Genomic_DNA"/>
</dbReference>
<gene>
    <name evidence="6" type="ORF">SISSUDRAFT_1067922</name>
</gene>
<feature type="region of interest" description="Disordered" evidence="2">
    <location>
        <begin position="592"/>
        <end position="658"/>
    </location>
</feature>
<evidence type="ECO:0000256" key="1">
    <source>
        <dbReference type="ARBA" id="ARBA00007447"/>
    </source>
</evidence>
<keyword evidence="6" id="KW-0378">Hydrolase</keyword>
<evidence type="ECO:0000256" key="4">
    <source>
        <dbReference type="SAM" id="SignalP"/>
    </source>
</evidence>
<organism evidence="6 7">
    <name type="scientific">Sistotremastrum suecicum HHB10207 ss-3</name>
    <dbReference type="NCBI Taxonomy" id="1314776"/>
    <lineage>
        <taxon>Eukaryota</taxon>
        <taxon>Fungi</taxon>
        <taxon>Dikarya</taxon>
        <taxon>Basidiomycota</taxon>
        <taxon>Agaricomycotina</taxon>
        <taxon>Agaricomycetes</taxon>
        <taxon>Sistotremastrales</taxon>
        <taxon>Sistotremastraceae</taxon>
        <taxon>Sistotremastrum</taxon>
    </lineage>
</organism>
<feature type="transmembrane region" description="Helical" evidence="3">
    <location>
        <begin position="425"/>
        <end position="450"/>
    </location>
</feature>
<reference evidence="6 7" key="1">
    <citation type="journal article" date="2016" name="Mol. Biol. Evol.">
        <title>Comparative Genomics of Early-Diverging Mushroom-Forming Fungi Provides Insights into the Origins of Lignocellulose Decay Capabilities.</title>
        <authorList>
            <person name="Nagy L.G."/>
            <person name="Riley R."/>
            <person name="Tritt A."/>
            <person name="Adam C."/>
            <person name="Daum C."/>
            <person name="Floudas D."/>
            <person name="Sun H."/>
            <person name="Yadav J.S."/>
            <person name="Pangilinan J."/>
            <person name="Larsson K.H."/>
            <person name="Matsuura K."/>
            <person name="Barry K."/>
            <person name="Labutti K."/>
            <person name="Kuo R."/>
            <person name="Ohm R.A."/>
            <person name="Bhattacharya S.S."/>
            <person name="Shirouzu T."/>
            <person name="Yoshinaga Y."/>
            <person name="Martin F.M."/>
            <person name="Grigoriev I.V."/>
            <person name="Hibbett D.S."/>
        </authorList>
    </citation>
    <scope>NUCLEOTIDE SEQUENCE [LARGE SCALE GENOMIC DNA]</scope>
    <source>
        <strain evidence="6 7">HHB10207 ss-3</strain>
    </source>
</reference>
<protein>
    <submittedName>
        <fullName evidence="6">Acid protease</fullName>
    </submittedName>
</protein>
<dbReference type="SUPFAM" id="SSF50630">
    <property type="entry name" value="Acid proteases"/>
    <property type="match status" value="1"/>
</dbReference>
<evidence type="ECO:0000259" key="5">
    <source>
        <dbReference type="PROSITE" id="PS51767"/>
    </source>
</evidence>
<dbReference type="PANTHER" id="PTHR47966">
    <property type="entry name" value="BETA-SITE APP-CLEAVING ENZYME, ISOFORM A-RELATED"/>
    <property type="match status" value="1"/>
</dbReference>
<dbReference type="AlphaFoldDB" id="A0A165WK57"/>